<proteinExistence type="predicted"/>
<dbReference type="EMBL" id="JAHRIP010084904">
    <property type="protein sequence ID" value="MEQ2313800.1"/>
    <property type="molecule type" value="Genomic_DNA"/>
</dbReference>
<comment type="caution">
    <text evidence="2">The sequence shown here is derived from an EMBL/GenBank/DDBJ whole genome shotgun (WGS) entry which is preliminary data.</text>
</comment>
<name>A0ABV1A6I2_9TELE</name>
<evidence type="ECO:0000313" key="2">
    <source>
        <dbReference type="EMBL" id="MEQ2313800.1"/>
    </source>
</evidence>
<protein>
    <submittedName>
        <fullName evidence="2">Uncharacterized protein</fullName>
    </submittedName>
</protein>
<accession>A0ABV1A6I2</accession>
<feature type="compositionally biased region" description="Basic and acidic residues" evidence="1">
    <location>
        <begin position="37"/>
        <end position="50"/>
    </location>
</feature>
<organism evidence="2 3">
    <name type="scientific">Ameca splendens</name>
    <dbReference type="NCBI Taxonomy" id="208324"/>
    <lineage>
        <taxon>Eukaryota</taxon>
        <taxon>Metazoa</taxon>
        <taxon>Chordata</taxon>
        <taxon>Craniata</taxon>
        <taxon>Vertebrata</taxon>
        <taxon>Euteleostomi</taxon>
        <taxon>Actinopterygii</taxon>
        <taxon>Neopterygii</taxon>
        <taxon>Teleostei</taxon>
        <taxon>Neoteleostei</taxon>
        <taxon>Acanthomorphata</taxon>
        <taxon>Ovalentaria</taxon>
        <taxon>Atherinomorphae</taxon>
        <taxon>Cyprinodontiformes</taxon>
        <taxon>Goodeidae</taxon>
        <taxon>Ameca</taxon>
    </lineage>
</organism>
<feature type="region of interest" description="Disordered" evidence="1">
    <location>
        <begin position="37"/>
        <end position="72"/>
    </location>
</feature>
<dbReference type="Proteomes" id="UP001469553">
    <property type="component" value="Unassembled WGS sequence"/>
</dbReference>
<evidence type="ECO:0000256" key="1">
    <source>
        <dbReference type="SAM" id="MobiDB-lite"/>
    </source>
</evidence>
<keyword evidence="3" id="KW-1185">Reference proteome</keyword>
<evidence type="ECO:0000313" key="3">
    <source>
        <dbReference type="Proteomes" id="UP001469553"/>
    </source>
</evidence>
<gene>
    <name evidence="2" type="ORF">AMECASPLE_005696</name>
</gene>
<sequence length="72" mass="8009">MVVGGGCEEQAATMEREEEILMWQRWRRTHSRMIGLRDEDGRRTAGETRPGDVAAGAGEEAGLPRRRLAGEV</sequence>
<reference evidence="2 3" key="1">
    <citation type="submission" date="2021-06" db="EMBL/GenBank/DDBJ databases">
        <authorList>
            <person name="Palmer J.M."/>
        </authorList>
    </citation>
    <scope>NUCLEOTIDE SEQUENCE [LARGE SCALE GENOMIC DNA]</scope>
    <source>
        <strain evidence="2 3">AS_MEX2019</strain>
        <tissue evidence="2">Muscle</tissue>
    </source>
</reference>